<name>A0A077LUA2_9MICO</name>
<dbReference type="Proteomes" id="UP000035721">
    <property type="component" value="Unassembled WGS sequence"/>
</dbReference>
<protein>
    <submittedName>
        <fullName evidence="2">Uncharacterized protein</fullName>
    </submittedName>
</protein>
<dbReference type="AlphaFoldDB" id="A0A077LUA2"/>
<evidence type="ECO:0000313" key="3">
    <source>
        <dbReference type="Proteomes" id="UP000035721"/>
    </source>
</evidence>
<gene>
    <name evidence="2" type="ORF">BN12_1610009</name>
</gene>
<reference evidence="2 3" key="1">
    <citation type="journal article" date="2013" name="ISME J.">
        <title>A metabolic model for members of the genus Tetrasphaera involved in enhanced biological phosphorus removal.</title>
        <authorList>
            <person name="Kristiansen R."/>
            <person name="Nguyen H.T.T."/>
            <person name="Saunders A.M."/>
            <person name="Nielsen J.L."/>
            <person name="Wimmer R."/>
            <person name="Le V.Q."/>
            <person name="McIlroy S.J."/>
            <person name="Petrovski S."/>
            <person name="Seviour R.J."/>
            <person name="Calteau A."/>
            <person name="Nielsen K.L."/>
            <person name="Nielsen P.H."/>
        </authorList>
    </citation>
    <scope>NUCLEOTIDE SEQUENCE [LARGE SCALE GENOMIC DNA]</scope>
    <source>
        <strain evidence="2 3">T1-X7</strain>
    </source>
</reference>
<proteinExistence type="predicted"/>
<organism evidence="2 3">
    <name type="scientific">Nostocoides japonicum T1-X7</name>
    <dbReference type="NCBI Taxonomy" id="1194083"/>
    <lineage>
        <taxon>Bacteria</taxon>
        <taxon>Bacillati</taxon>
        <taxon>Actinomycetota</taxon>
        <taxon>Actinomycetes</taxon>
        <taxon>Micrococcales</taxon>
        <taxon>Intrasporangiaceae</taxon>
        <taxon>Nostocoides</taxon>
    </lineage>
</organism>
<dbReference type="EMBL" id="CAJB01000070">
    <property type="protein sequence ID" value="CCH77071.1"/>
    <property type="molecule type" value="Genomic_DNA"/>
</dbReference>
<evidence type="ECO:0000313" key="2">
    <source>
        <dbReference type="EMBL" id="CCH77071.1"/>
    </source>
</evidence>
<feature type="region of interest" description="Disordered" evidence="1">
    <location>
        <begin position="1"/>
        <end position="73"/>
    </location>
</feature>
<comment type="caution">
    <text evidence="2">The sequence shown here is derived from an EMBL/GenBank/DDBJ whole genome shotgun (WGS) entry which is preliminary data.</text>
</comment>
<dbReference type="STRING" id="1194083.BN12_1610009"/>
<feature type="compositionally biased region" description="Basic and acidic residues" evidence="1">
    <location>
        <begin position="17"/>
        <end position="26"/>
    </location>
</feature>
<feature type="compositionally biased region" description="Pro residues" evidence="1">
    <location>
        <begin position="34"/>
        <end position="47"/>
    </location>
</feature>
<keyword evidence="3" id="KW-1185">Reference proteome</keyword>
<evidence type="ECO:0000256" key="1">
    <source>
        <dbReference type="SAM" id="MobiDB-lite"/>
    </source>
</evidence>
<accession>A0A077LUA2</accession>
<sequence length="73" mass="8094">MPHPSADPASTSLARQDVTRYLDPPRRLGIQGIPTPPDGIGIPPPARTAPHSRYREPTRWSLDTSTRRVARVE</sequence>